<comment type="caution">
    <text evidence="3">The sequence shown here is derived from an EMBL/GenBank/DDBJ whole genome shotgun (WGS) entry which is preliminary data.</text>
</comment>
<dbReference type="InterPro" id="IPR013830">
    <property type="entry name" value="SGNH_hydro"/>
</dbReference>
<accession>A0A5C6S4A2</accession>
<reference evidence="3 4" key="1">
    <citation type="submission" date="2019-08" db="EMBL/GenBank/DDBJ databases">
        <title>Genome of Phaeodactylibacter luteus.</title>
        <authorList>
            <person name="Bowman J.P."/>
        </authorList>
    </citation>
    <scope>NUCLEOTIDE SEQUENCE [LARGE SCALE GENOMIC DNA]</scope>
    <source>
        <strain evidence="3 4">KCTC 42180</strain>
    </source>
</reference>
<evidence type="ECO:0000259" key="1">
    <source>
        <dbReference type="Pfam" id="PF00656"/>
    </source>
</evidence>
<dbReference type="Pfam" id="PF13472">
    <property type="entry name" value="Lipase_GDSL_2"/>
    <property type="match status" value="1"/>
</dbReference>
<dbReference type="PANTHER" id="PTHR48104:SF30">
    <property type="entry name" value="METACASPASE-1"/>
    <property type="match status" value="1"/>
</dbReference>
<dbReference type="GO" id="GO:0016788">
    <property type="term" value="F:hydrolase activity, acting on ester bonds"/>
    <property type="evidence" value="ECO:0007669"/>
    <property type="project" value="InterPro"/>
</dbReference>
<dbReference type="OrthoDB" id="2546654at2"/>
<dbReference type="AlphaFoldDB" id="A0A5C6S4A2"/>
<dbReference type="Gene3D" id="3.40.50.1110">
    <property type="entry name" value="SGNH hydrolase"/>
    <property type="match status" value="1"/>
</dbReference>
<feature type="domain" description="Peptidase C14 caspase" evidence="1">
    <location>
        <begin position="6"/>
        <end position="265"/>
    </location>
</feature>
<dbReference type="Gene3D" id="3.40.50.1460">
    <property type="match status" value="1"/>
</dbReference>
<dbReference type="CDD" id="cd00229">
    <property type="entry name" value="SGNH_hydrolase"/>
    <property type="match status" value="1"/>
</dbReference>
<evidence type="ECO:0000259" key="2">
    <source>
        <dbReference type="Pfam" id="PF13472"/>
    </source>
</evidence>
<keyword evidence="4" id="KW-1185">Reference proteome</keyword>
<feature type="domain" description="SGNH hydrolase-type esterase" evidence="2">
    <location>
        <begin position="754"/>
        <end position="946"/>
    </location>
</feature>
<name>A0A5C6S4A2_9BACT</name>
<dbReference type="EMBL" id="VOOR01000002">
    <property type="protein sequence ID" value="TXB69450.1"/>
    <property type="molecule type" value="Genomic_DNA"/>
</dbReference>
<gene>
    <name evidence="3" type="ORF">FRY97_01165</name>
</gene>
<dbReference type="InterPro" id="IPR011600">
    <property type="entry name" value="Pept_C14_caspase"/>
</dbReference>
<dbReference type="SUPFAM" id="SSF52266">
    <property type="entry name" value="SGNH hydrolase"/>
    <property type="match status" value="1"/>
</dbReference>
<dbReference type="InterPro" id="IPR050452">
    <property type="entry name" value="Metacaspase"/>
</dbReference>
<dbReference type="RefSeq" id="WP_147165582.1">
    <property type="nucleotide sequence ID" value="NZ_VOOR01000002.1"/>
</dbReference>
<dbReference type="InterPro" id="IPR029030">
    <property type="entry name" value="Caspase-like_dom_sf"/>
</dbReference>
<organism evidence="3 4">
    <name type="scientific">Phaeodactylibacter luteus</name>
    <dbReference type="NCBI Taxonomy" id="1564516"/>
    <lineage>
        <taxon>Bacteria</taxon>
        <taxon>Pseudomonadati</taxon>
        <taxon>Bacteroidota</taxon>
        <taxon>Saprospiria</taxon>
        <taxon>Saprospirales</taxon>
        <taxon>Haliscomenobacteraceae</taxon>
        <taxon>Phaeodactylibacter</taxon>
    </lineage>
</organism>
<dbReference type="InterPro" id="IPR036514">
    <property type="entry name" value="SGNH_hydro_sf"/>
</dbReference>
<evidence type="ECO:0000313" key="3">
    <source>
        <dbReference type="EMBL" id="TXB69450.1"/>
    </source>
</evidence>
<evidence type="ECO:0000313" key="4">
    <source>
        <dbReference type="Proteomes" id="UP000321580"/>
    </source>
</evidence>
<proteinExistence type="predicted"/>
<dbReference type="GO" id="GO:0006508">
    <property type="term" value="P:proteolysis"/>
    <property type="evidence" value="ECO:0007669"/>
    <property type="project" value="InterPro"/>
</dbReference>
<dbReference type="Pfam" id="PF00656">
    <property type="entry name" value="Peptidase_C14"/>
    <property type="match status" value="1"/>
</dbReference>
<dbReference type="GO" id="GO:0005737">
    <property type="term" value="C:cytoplasm"/>
    <property type="evidence" value="ECO:0007669"/>
    <property type="project" value="TreeGrafter"/>
</dbReference>
<sequence length="964" mass="105830">MPAQLYALLIGINDYPGAPLHGCAADVAAMEAYLVAQPAWEGRLQLRKLLDREATKQAVADALVGHLGQAGEGDSVLLYFSGHGAQEVADPEVWEQEQDGCLEGIACRGLDGQIELMADKEIRYLLGQAFRREGAAPPHILTLFDCCHSGDNTRSSAQDGEERAVKRLAGRLPQREWGQFLFGGAYAAADLKGEGLQREMPQVPHVHLAAALPDQAALEVNGQGVFTQSLLQVLSSAGDSPDYYTLHQMVRNYIRFKYRQDPQLDAPGGGSRLLYQGFLGLAPRLEGLAFGQMVYNTKKGWVLDKGEVHGLSEGKEVSVELMAGQGLPGSVLKAFAGYSILDIDFESRQQLDKKQGYRVRLGLKQEAPMKLWCPFPPLKEALSTLLDKAEGAALHFSATAEEADLALTGYNGRFFWSLASAAPAYPAIGAPVLYDELQPAVLIAQARQVSKWQFTKSLYNPKPSVFQGQPLKVEIWQQTAGEWAALPPKGEVYPCAAVEEAPGGLLQARLKIRLSNPHPFQVYFTLLYLDSQYSASLSVEEPGRPGLLEQAATPLGPGQSIWLFGHRGGVIPFTFGEREQMLNLEESCSWFKLLVSATPDINYAHLLVPQRRMMDLTAGADWSDWATQLVAIKVSSPAVAARVQPSLERWLEDDSWGDVVMARHFDATGWGAELSLRASARPAGALQRSSLLWGAALQLANAWAGARRKGRFKRQLEKYPSRTLIVSEGDSWFQHPALMDTIDHLSLYYNIYSKGAAGDSLRAYLQTGEWLEAFAEARALAKAAGSQEQPRFLLLSGGGNDILGPQFSVFLRDGGQAGNRPSQPGEWLNERFHAELHQVMALYRQVLLRLQLDEPGVAAVLHGYDYVRPLPHNAGGKSWLGRPMSEKGLLAEEERQAVARYLIDAFNQELEKVAAGAENAVWVDLRGAVQPWQWADEIHPNAEGYQMVAARISAAIDQIILTRP</sequence>
<dbReference type="GO" id="GO:0004197">
    <property type="term" value="F:cysteine-type endopeptidase activity"/>
    <property type="evidence" value="ECO:0007669"/>
    <property type="project" value="InterPro"/>
</dbReference>
<evidence type="ECO:0008006" key="5">
    <source>
        <dbReference type="Google" id="ProtNLM"/>
    </source>
</evidence>
<protein>
    <recommendedName>
        <fullName evidence="5">Caspase family protein</fullName>
    </recommendedName>
</protein>
<dbReference type="Proteomes" id="UP000321580">
    <property type="component" value="Unassembled WGS sequence"/>
</dbReference>
<dbReference type="SUPFAM" id="SSF52129">
    <property type="entry name" value="Caspase-like"/>
    <property type="match status" value="1"/>
</dbReference>
<dbReference type="PANTHER" id="PTHR48104">
    <property type="entry name" value="METACASPASE-4"/>
    <property type="match status" value="1"/>
</dbReference>